<reference evidence="2 3" key="1">
    <citation type="submission" date="2021-03" db="EMBL/GenBank/DDBJ databases">
        <title>Sequencing the genomes of 1000 actinobacteria strains.</title>
        <authorList>
            <person name="Klenk H.-P."/>
        </authorList>
    </citation>
    <scope>NUCLEOTIDE SEQUENCE [LARGE SCALE GENOMIC DNA]</scope>
    <source>
        <strain evidence="2 3">DSM 44580</strain>
    </source>
</reference>
<sequence>MDLVAIILFIACTLLIIAVGLAVGSKRRSQRVLMQNLQRAQLAAARQAGLLLHVGEFRFSAMPEGIPEEDAAIHEVSVTRRVTGGVYDDLWSINYRGQVAREDGRLTDERALREQVTAHPEAFTGPLPARYLFDRDTALRVAEHLVVPLVRRRLEDQMAAGFAVEGSE</sequence>
<evidence type="ECO:0000313" key="3">
    <source>
        <dbReference type="Proteomes" id="UP001519363"/>
    </source>
</evidence>
<keyword evidence="3" id="KW-1185">Reference proteome</keyword>
<protein>
    <submittedName>
        <fullName evidence="2">Uncharacterized protein</fullName>
    </submittedName>
</protein>
<evidence type="ECO:0000256" key="1">
    <source>
        <dbReference type="SAM" id="Phobius"/>
    </source>
</evidence>
<dbReference type="RefSeq" id="WP_086787563.1">
    <property type="nucleotide sequence ID" value="NZ_JAGIOO010000001.1"/>
</dbReference>
<keyword evidence="1" id="KW-0812">Transmembrane</keyword>
<comment type="caution">
    <text evidence="2">The sequence shown here is derived from an EMBL/GenBank/DDBJ whole genome shotgun (WGS) entry which is preliminary data.</text>
</comment>
<name>A0ABS5AM99_9PSEU</name>
<feature type="transmembrane region" description="Helical" evidence="1">
    <location>
        <begin position="6"/>
        <end position="24"/>
    </location>
</feature>
<keyword evidence="1" id="KW-0472">Membrane</keyword>
<evidence type="ECO:0000313" key="2">
    <source>
        <dbReference type="EMBL" id="MBP2477686.1"/>
    </source>
</evidence>
<organism evidence="2 3">
    <name type="scientific">Crossiella equi</name>
    <dbReference type="NCBI Taxonomy" id="130796"/>
    <lineage>
        <taxon>Bacteria</taxon>
        <taxon>Bacillati</taxon>
        <taxon>Actinomycetota</taxon>
        <taxon>Actinomycetes</taxon>
        <taxon>Pseudonocardiales</taxon>
        <taxon>Pseudonocardiaceae</taxon>
        <taxon>Crossiella</taxon>
    </lineage>
</organism>
<accession>A0ABS5AM99</accession>
<dbReference type="EMBL" id="JAGIOO010000001">
    <property type="protein sequence ID" value="MBP2477686.1"/>
    <property type="molecule type" value="Genomic_DNA"/>
</dbReference>
<dbReference type="Proteomes" id="UP001519363">
    <property type="component" value="Unassembled WGS sequence"/>
</dbReference>
<proteinExistence type="predicted"/>
<keyword evidence="1" id="KW-1133">Transmembrane helix</keyword>
<gene>
    <name evidence="2" type="ORF">JOF53_006558</name>
</gene>